<proteinExistence type="predicted"/>
<evidence type="ECO:0000313" key="2">
    <source>
        <dbReference type="EMBL" id="KAF7675803.1"/>
    </source>
</evidence>
<dbReference type="GeneID" id="62204747"/>
<accession>A0A8H7BAR0</accession>
<feature type="compositionally biased region" description="Basic residues" evidence="1">
    <location>
        <begin position="69"/>
        <end position="83"/>
    </location>
</feature>
<evidence type="ECO:0000313" key="3">
    <source>
        <dbReference type="Proteomes" id="UP000596902"/>
    </source>
</evidence>
<name>A0A8H7BAR0_9PLEO</name>
<feature type="compositionally biased region" description="Basic and acidic residues" evidence="1">
    <location>
        <begin position="237"/>
        <end position="249"/>
    </location>
</feature>
<reference evidence="2" key="2">
    <citation type="submission" date="2020-08" db="EMBL/GenBank/DDBJ databases">
        <title>Draft Genome Sequence of Cumin Blight Pathogen Alternaria burnsii.</title>
        <authorList>
            <person name="Feng Z."/>
        </authorList>
    </citation>
    <scope>NUCLEOTIDE SEQUENCE</scope>
    <source>
        <strain evidence="2">CBS107.38</strain>
    </source>
</reference>
<keyword evidence="3" id="KW-1185">Reference proteome</keyword>
<dbReference type="EMBL" id="JAAABM010000008">
    <property type="protein sequence ID" value="KAF7675803.1"/>
    <property type="molecule type" value="Genomic_DNA"/>
</dbReference>
<organism evidence="2 3">
    <name type="scientific">Alternaria burnsii</name>
    <dbReference type="NCBI Taxonomy" id="1187904"/>
    <lineage>
        <taxon>Eukaryota</taxon>
        <taxon>Fungi</taxon>
        <taxon>Dikarya</taxon>
        <taxon>Ascomycota</taxon>
        <taxon>Pezizomycotina</taxon>
        <taxon>Dothideomycetes</taxon>
        <taxon>Pleosporomycetidae</taxon>
        <taxon>Pleosporales</taxon>
        <taxon>Pleosporineae</taxon>
        <taxon>Pleosporaceae</taxon>
        <taxon>Alternaria</taxon>
        <taxon>Alternaria sect. Alternaria</taxon>
    </lineage>
</organism>
<feature type="region of interest" description="Disordered" evidence="1">
    <location>
        <begin position="225"/>
        <end position="257"/>
    </location>
</feature>
<dbReference type="AlphaFoldDB" id="A0A8H7BAR0"/>
<reference evidence="2" key="1">
    <citation type="submission" date="2020-01" db="EMBL/GenBank/DDBJ databases">
        <authorList>
            <person name="Feng Z.H.Z."/>
        </authorList>
    </citation>
    <scope>NUCLEOTIDE SEQUENCE</scope>
    <source>
        <strain evidence="2">CBS107.38</strain>
    </source>
</reference>
<dbReference type="RefSeq" id="XP_038786066.1">
    <property type="nucleotide sequence ID" value="XM_038931569.1"/>
</dbReference>
<comment type="caution">
    <text evidence="2">The sequence shown here is derived from an EMBL/GenBank/DDBJ whole genome shotgun (WGS) entry which is preliminary data.</text>
</comment>
<protein>
    <submittedName>
        <fullName evidence="2">Uncharacterized protein</fullName>
    </submittedName>
</protein>
<sequence length="257" mass="29388">MLEQSITIHPCYKGLEDKAIRPTDCEISTDVTQSPTLPKGIPHKSKSATLERTLEAESVMGTTSNTPKPTKKTNRVRVSRRKKNGEEERLEPGKAHKTFIQVHKLEAQTAGYARFNERANFRRFVMSSRVLTHYLHAFADRTDKKNGKSIQVRQRDVLEYIRDQSAEMESEEDPRIVHPVQNDGVHAVQRMALSCAQMRRDVENTAAGVRGFDQKEEDDVRAQFSQFTNKKLPSPDCTKKDGADKEELWKRKHKKSA</sequence>
<gene>
    <name evidence="2" type="ORF">GT037_006522</name>
</gene>
<evidence type="ECO:0000256" key="1">
    <source>
        <dbReference type="SAM" id="MobiDB-lite"/>
    </source>
</evidence>
<feature type="region of interest" description="Disordered" evidence="1">
    <location>
        <begin position="29"/>
        <end position="91"/>
    </location>
</feature>
<dbReference type="Proteomes" id="UP000596902">
    <property type="component" value="Unassembled WGS sequence"/>
</dbReference>